<dbReference type="Pfam" id="PF00400">
    <property type="entry name" value="WD40"/>
    <property type="match status" value="1"/>
</dbReference>
<evidence type="ECO:0000313" key="5">
    <source>
        <dbReference type="EMBL" id="PZD73686.1"/>
    </source>
</evidence>
<dbReference type="Proteomes" id="UP000248857">
    <property type="component" value="Unassembled WGS sequence"/>
</dbReference>
<name>A0A2W1JKD6_9CYAN</name>
<evidence type="ECO:0000256" key="1">
    <source>
        <dbReference type="ARBA" id="ARBA00022574"/>
    </source>
</evidence>
<dbReference type="PANTHER" id="PTHR22847">
    <property type="entry name" value="WD40 REPEAT PROTEIN"/>
    <property type="match status" value="1"/>
</dbReference>
<dbReference type="SUPFAM" id="SSF52540">
    <property type="entry name" value="P-loop containing nucleoside triphosphate hydrolases"/>
    <property type="match status" value="1"/>
</dbReference>
<dbReference type="PROSITE" id="PS00678">
    <property type="entry name" value="WD_REPEATS_1"/>
    <property type="match status" value="1"/>
</dbReference>
<dbReference type="Gene3D" id="3.40.50.300">
    <property type="entry name" value="P-loop containing nucleotide triphosphate hydrolases"/>
    <property type="match status" value="1"/>
</dbReference>
<dbReference type="InterPro" id="IPR027417">
    <property type="entry name" value="P-loop_NTPase"/>
</dbReference>
<keyword evidence="1 3" id="KW-0853">WD repeat</keyword>
<dbReference type="InterPro" id="IPR015943">
    <property type="entry name" value="WD40/YVTN_repeat-like_dom_sf"/>
</dbReference>
<proteinExistence type="predicted"/>
<evidence type="ECO:0000256" key="4">
    <source>
        <dbReference type="SAM" id="Coils"/>
    </source>
</evidence>
<evidence type="ECO:0000313" key="6">
    <source>
        <dbReference type="Proteomes" id="UP000248857"/>
    </source>
</evidence>
<dbReference type="InterPro" id="IPR019775">
    <property type="entry name" value="WD40_repeat_CS"/>
</dbReference>
<dbReference type="EMBL" id="PQWO01000004">
    <property type="protein sequence ID" value="PZD73686.1"/>
    <property type="molecule type" value="Genomic_DNA"/>
</dbReference>
<dbReference type="Pfam" id="PF14516">
    <property type="entry name" value="AAA_35"/>
    <property type="match status" value="1"/>
</dbReference>
<organism evidence="5 6">
    <name type="scientific">Acaryochloris thomasi RCC1774</name>
    <dbReference type="NCBI Taxonomy" id="1764569"/>
    <lineage>
        <taxon>Bacteria</taxon>
        <taxon>Bacillati</taxon>
        <taxon>Cyanobacteriota</taxon>
        <taxon>Cyanophyceae</taxon>
        <taxon>Acaryochloridales</taxon>
        <taxon>Acaryochloridaceae</taxon>
        <taxon>Acaryochloris</taxon>
        <taxon>Acaryochloris thomasi</taxon>
    </lineage>
</organism>
<keyword evidence="6" id="KW-1185">Reference proteome</keyword>
<dbReference type="PROSITE" id="PS50294">
    <property type="entry name" value="WD_REPEATS_REGION"/>
    <property type="match status" value="1"/>
</dbReference>
<dbReference type="InterPro" id="IPR001680">
    <property type="entry name" value="WD40_rpt"/>
</dbReference>
<dbReference type="Gene3D" id="2.130.10.10">
    <property type="entry name" value="YVTN repeat-like/Quinoprotein amine dehydrogenase"/>
    <property type="match status" value="3"/>
</dbReference>
<evidence type="ECO:0000256" key="3">
    <source>
        <dbReference type="PROSITE-ProRule" id="PRU00221"/>
    </source>
</evidence>
<feature type="coiled-coil region" evidence="4">
    <location>
        <begin position="532"/>
        <end position="575"/>
    </location>
</feature>
<accession>A0A2W1JKD6</accession>
<keyword evidence="4" id="KW-0175">Coiled coil</keyword>
<dbReference type="SMART" id="SM00320">
    <property type="entry name" value="WD40"/>
    <property type="match status" value="4"/>
</dbReference>
<reference evidence="5 6" key="1">
    <citation type="journal article" date="2018" name="Sci. Rep.">
        <title>A novel species of the marine cyanobacterium Acaryochloris with a unique pigment content and lifestyle.</title>
        <authorList>
            <person name="Partensky F."/>
            <person name="Six C."/>
            <person name="Ratin M."/>
            <person name="Garczarek L."/>
            <person name="Vaulot D."/>
            <person name="Probert I."/>
            <person name="Calteau A."/>
            <person name="Gourvil P."/>
            <person name="Marie D."/>
            <person name="Grebert T."/>
            <person name="Bouchier C."/>
            <person name="Le Panse S."/>
            <person name="Gachenot M."/>
            <person name="Rodriguez F."/>
            <person name="Garrido J.L."/>
        </authorList>
    </citation>
    <scope>NUCLEOTIDE SEQUENCE [LARGE SCALE GENOMIC DNA]</scope>
    <source>
        <strain evidence="5 6">RCC1774</strain>
    </source>
</reference>
<keyword evidence="2" id="KW-0677">Repeat</keyword>
<dbReference type="PROSITE" id="PS50082">
    <property type="entry name" value="WD_REPEATS_2"/>
    <property type="match status" value="1"/>
</dbReference>
<gene>
    <name evidence="5" type="ORF">C1752_01873</name>
</gene>
<protein>
    <submittedName>
        <fullName evidence="5">Uncharacterized protein</fullName>
    </submittedName>
</protein>
<feature type="repeat" description="WD" evidence="3">
    <location>
        <begin position="1252"/>
        <end position="1294"/>
    </location>
</feature>
<dbReference type="SUPFAM" id="SSF82171">
    <property type="entry name" value="DPP6 N-terminal domain-like"/>
    <property type="match status" value="1"/>
</dbReference>
<sequence>MNANPSHPYRHLGGSLPLDDPTYVVRTADRNLYQALKNGEFCYVLNSRQMGKSSLRVRVMQQLQAEGTACGVVDLSAIGTEIAEEAWYKGVAYRILRNFKQAKKFKWRQWWDEHSFLSPVQQLSELIDEVLLTAVTDNIVIFIDEIDSVLSFDFSTDDFFSWIRSCYNNRADDPNYRRLTFCLLGVATPSDLIADKKRTPFNIGRAIELNGFELDQAQNALMPGLGAEAPEQALEQILYWTGGQPFLTQKLCQLVAEGNNSNIEQVAQAYVIENWESQDEPEHLRTIRDRIFCNPNSSGRLLGLYQNILQQQGVQANDSSEQRELRLTGLVVRRQGQLQVFNPIYARVFNQDWVTQSLADLRPYAPALEAWVASNHQDSSRLLRGTALKEAQVWADGKSLSDLDYTFLAACQEAEKERVEAALALEAEAKQILAKANKKANQRIRLGAGILTFAGLALAGSLTYSSQAAIEARAANEKTSEAEQAFQTAQSKTRLAERASQKARTELTLAQSDVKQANQILTRTQKQTRTKIQAANRQIIAARRRATQANQATLSAQSRTQQAELERQQAELEQRDAISSEAQAKANTRQALTAQVQAESAQAKAESNTQIALIAQQEAQEGTRLERSGLEVLQRFSVQQISGLVAAVNLGKELQQIVADGRRLAEYPAASPLLALQTILDQIQQAGTIYDGPDELRFFSQRKNIPDVWLSADSQRYITLSGAEGTPLLKLWDIQGKKLQEYPLNAAKQSEDFKLWSVYVASPEQPSALGRRNLVAMSCAGRLCIHKLGGKRVTTLNIEIDDRFADGTQVAFYPEQGEIVTVDQQEINKIEAEKGDGSSNSREHRSIVRRWNLAGQIIDEATSHSTITLSTSGRHLQVWSDDKKTIQLTDLQGELIQELKRPDFAAFDFSPSGDRMAGLTWEGEIQIQDLKGNQILSFKGHVPEIQSTSEAKEWSQRLWFGSDRYLVSTASSSSDNATHLWNIQGNQLTSLPSASSEHRPWFVGFTSQNNRMVTVDARPGKGSILRLWTEDGTLLKTHSLKETSISAPVFQPQGKHLATVESNMFSSKDVMIRLWNSDGRQVAAIPVEGQTQGYDLIWSFNSRRITALIDQKTIKSWDLSGRLRQTFVVPKTHKALFSLGDNRIATQDFDGVIAFWDSQGQQTATLKHPAGSDIATAWFSAGQNQIITAAVDGALRRWNTQGKLLEETQRHPSEELYSSKVWPSPTGDRYAVAQDSGNVQLWTLDGQQITTFIGHSGAIDQFRFSPDGQKFATSSIRDRTARIWDLQGRQIAQYDTANYYGILSALNPDWTQIAVIEDAPHGQTPQTTVKVWPVDTLETLIGRACRRLNSTLAPESQRGGLYNSQGQGINLSEICDDRADAMDTSANAF</sequence>
<evidence type="ECO:0000256" key="2">
    <source>
        <dbReference type="ARBA" id="ARBA00022737"/>
    </source>
</evidence>
<dbReference type="InterPro" id="IPR036322">
    <property type="entry name" value="WD40_repeat_dom_sf"/>
</dbReference>
<comment type="caution">
    <text evidence="5">The sequence shown here is derived from an EMBL/GenBank/DDBJ whole genome shotgun (WGS) entry which is preliminary data.</text>
</comment>
<dbReference type="SUPFAM" id="SSF50978">
    <property type="entry name" value="WD40 repeat-like"/>
    <property type="match status" value="1"/>
</dbReference>
<dbReference type="PANTHER" id="PTHR22847:SF637">
    <property type="entry name" value="WD REPEAT DOMAIN 5B"/>
    <property type="match status" value="1"/>
</dbReference>